<evidence type="ECO:0000313" key="1">
    <source>
        <dbReference type="EMBL" id="CCD46809.1"/>
    </source>
</evidence>
<gene>
    <name evidence="1" type="ORF">BofuT4_P115150.1</name>
</gene>
<dbReference type="HOGENOM" id="CLU_2236190_0_0_1"/>
<dbReference type="InParanoid" id="G2Y2B9"/>
<name>G2Y2B9_BOTF4</name>
<sequence length="105" mass="11475">MGICFNPLVNKSLCVHTPASPRIKFLILVKILADLSPAIMRHFKGLLGTGDKHYLWICNSFGGAAENGDRKYHAVFCIWIYSRKSEDVRGGLIIGAFPPLSGVSG</sequence>
<dbReference type="EMBL" id="FQ790283">
    <property type="protein sequence ID" value="CCD46809.1"/>
    <property type="molecule type" value="Genomic_DNA"/>
</dbReference>
<dbReference type="Proteomes" id="UP000008177">
    <property type="component" value="Unplaced contigs"/>
</dbReference>
<organism evidence="1 2">
    <name type="scientific">Botryotinia fuckeliana (strain T4)</name>
    <name type="common">Noble rot fungus</name>
    <name type="synonym">Botrytis cinerea</name>
    <dbReference type="NCBI Taxonomy" id="999810"/>
    <lineage>
        <taxon>Eukaryota</taxon>
        <taxon>Fungi</taxon>
        <taxon>Dikarya</taxon>
        <taxon>Ascomycota</taxon>
        <taxon>Pezizomycotina</taxon>
        <taxon>Leotiomycetes</taxon>
        <taxon>Helotiales</taxon>
        <taxon>Sclerotiniaceae</taxon>
        <taxon>Botrytis</taxon>
    </lineage>
</organism>
<evidence type="ECO:0000313" key="2">
    <source>
        <dbReference type="Proteomes" id="UP000008177"/>
    </source>
</evidence>
<dbReference type="AlphaFoldDB" id="G2Y2B9"/>
<reference evidence="2" key="1">
    <citation type="journal article" date="2011" name="PLoS Genet.">
        <title>Genomic analysis of the necrotrophic fungal pathogens Sclerotinia sclerotiorum and Botrytis cinerea.</title>
        <authorList>
            <person name="Amselem J."/>
            <person name="Cuomo C.A."/>
            <person name="van Kan J.A."/>
            <person name="Viaud M."/>
            <person name="Benito E.P."/>
            <person name="Couloux A."/>
            <person name="Coutinho P.M."/>
            <person name="de Vries R.P."/>
            <person name="Dyer P.S."/>
            <person name="Fillinger S."/>
            <person name="Fournier E."/>
            <person name="Gout L."/>
            <person name="Hahn M."/>
            <person name="Kohn L."/>
            <person name="Lapalu N."/>
            <person name="Plummer K.M."/>
            <person name="Pradier J.M."/>
            <person name="Quevillon E."/>
            <person name="Sharon A."/>
            <person name="Simon A."/>
            <person name="ten Have A."/>
            <person name="Tudzynski B."/>
            <person name="Tudzynski P."/>
            <person name="Wincker P."/>
            <person name="Andrew M."/>
            <person name="Anthouard V."/>
            <person name="Beever R.E."/>
            <person name="Beffa R."/>
            <person name="Benoit I."/>
            <person name="Bouzid O."/>
            <person name="Brault B."/>
            <person name="Chen Z."/>
            <person name="Choquer M."/>
            <person name="Collemare J."/>
            <person name="Cotton P."/>
            <person name="Danchin E.G."/>
            <person name="Da Silva C."/>
            <person name="Gautier A."/>
            <person name="Giraud C."/>
            <person name="Giraud T."/>
            <person name="Gonzalez C."/>
            <person name="Grossetete S."/>
            <person name="Guldener U."/>
            <person name="Henrissat B."/>
            <person name="Howlett B.J."/>
            <person name="Kodira C."/>
            <person name="Kretschmer M."/>
            <person name="Lappartient A."/>
            <person name="Leroch M."/>
            <person name="Levis C."/>
            <person name="Mauceli E."/>
            <person name="Neuveglise C."/>
            <person name="Oeser B."/>
            <person name="Pearson M."/>
            <person name="Poulain J."/>
            <person name="Poussereau N."/>
            <person name="Quesneville H."/>
            <person name="Rascle C."/>
            <person name="Schumacher J."/>
            <person name="Segurens B."/>
            <person name="Sexton A."/>
            <person name="Silva E."/>
            <person name="Sirven C."/>
            <person name="Soanes D.M."/>
            <person name="Talbot N.J."/>
            <person name="Templeton M."/>
            <person name="Yandava C."/>
            <person name="Yarden O."/>
            <person name="Zeng Q."/>
            <person name="Rollins J.A."/>
            <person name="Lebrun M.H."/>
            <person name="Dickman M."/>
        </authorList>
    </citation>
    <scope>NUCLEOTIDE SEQUENCE [LARGE SCALE GENOMIC DNA]</scope>
    <source>
        <strain evidence="2">T4</strain>
    </source>
</reference>
<protein>
    <submittedName>
        <fullName evidence="1">Uncharacterized protein</fullName>
    </submittedName>
</protein>
<accession>G2Y2B9</accession>
<proteinExistence type="predicted"/>